<feature type="compositionally biased region" description="Basic and acidic residues" evidence="1">
    <location>
        <begin position="100"/>
        <end position="110"/>
    </location>
</feature>
<sequence length="120" mass="13159">MSMQHNNFDSLGLKVRRAQAALEHARGVGEVDGVRVVIDANNRLVQASIPGAQALLAAYQAALQDLQSHLDEAMREIHADPRFDAISTFVHANEARLEVERAQPLDDPGRPRPTGVETAW</sequence>
<organism evidence="2 3">
    <name type="scientific">Nocardia colli</name>
    <dbReference type="NCBI Taxonomy" id="2545717"/>
    <lineage>
        <taxon>Bacteria</taxon>
        <taxon>Bacillati</taxon>
        <taxon>Actinomycetota</taxon>
        <taxon>Actinomycetes</taxon>
        <taxon>Mycobacteriales</taxon>
        <taxon>Nocardiaceae</taxon>
        <taxon>Nocardia</taxon>
    </lineage>
</organism>
<reference evidence="2 3" key="1">
    <citation type="submission" date="2019-09" db="EMBL/GenBank/DDBJ databases">
        <authorList>
            <person name="Wang X."/>
        </authorList>
    </citation>
    <scope>NUCLEOTIDE SEQUENCE [LARGE SCALE GENOMIC DNA]</scope>
    <source>
        <strain evidence="2 3">CICC 11023</strain>
    </source>
</reference>
<feature type="region of interest" description="Disordered" evidence="1">
    <location>
        <begin position="100"/>
        <end position="120"/>
    </location>
</feature>
<proteinExistence type="predicted"/>
<evidence type="ECO:0000256" key="1">
    <source>
        <dbReference type="SAM" id="MobiDB-lite"/>
    </source>
</evidence>
<dbReference type="Proteomes" id="UP000323876">
    <property type="component" value="Unassembled WGS sequence"/>
</dbReference>
<accession>A0A5N0DY40</accession>
<protein>
    <recommendedName>
        <fullName evidence="4">YbaB/EbfC family nucleoid-associated protein</fullName>
    </recommendedName>
</protein>
<keyword evidence="3" id="KW-1185">Reference proteome</keyword>
<comment type="caution">
    <text evidence="2">The sequence shown here is derived from an EMBL/GenBank/DDBJ whole genome shotgun (WGS) entry which is preliminary data.</text>
</comment>
<dbReference type="AlphaFoldDB" id="A0A5N0DY40"/>
<evidence type="ECO:0000313" key="3">
    <source>
        <dbReference type="Proteomes" id="UP000323876"/>
    </source>
</evidence>
<evidence type="ECO:0008006" key="4">
    <source>
        <dbReference type="Google" id="ProtNLM"/>
    </source>
</evidence>
<evidence type="ECO:0000313" key="2">
    <source>
        <dbReference type="EMBL" id="KAA8882052.1"/>
    </source>
</evidence>
<name>A0A5N0DY40_9NOCA</name>
<dbReference type="RefSeq" id="WP_150407193.1">
    <property type="nucleotide sequence ID" value="NZ_VXLC01000029.1"/>
</dbReference>
<dbReference type="EMBL" id="VXLC01000029">
    <property type="protein sequence ID" value="KAA8882052.1"/>
    <property type="molecule type" value="Genomic_DNA"/>
</dbReference>
<gene>
    <name evidence="2" type="ORF">F3087_39025</name>
</gene>
<dbReference type="OrthoDB" id="4464258at2"/>